<accession>H3BGQ5</accession>
<dbReference type="CDD" id="cd01439">
    <property type="entry name" value="TCCD_inducible_PARP_like"/>
    <property type="match status" value="1"/>
</dbReference>
<evidence type="ECO:0000256" key="4">
    <source>
        <dbReference type="RuleBase" id="RU362114"/>
    </source>
</evidence>
<feature type="domain" description="PARP catalytic" evidence="6">
    <location>
        <begin position="256"/>
        <end position="458"/>
    </location>
</feature>
<dbReference type="HOGENOM" id="CLU_014825_0_1_1"/>
<dbReference type="SUPFAM" id="SSF117839">
    <property type="entry name" value="WWE domain"/>
    <property type="match status" value="2"/>
</dbReference>
<evidence type="ECO:0000259" key="6">
    <source>
        <dbReference type="PROSITE" id="PS51059"/>
    </source>
</evidence>
<dbReference type="EMBL" id="AFYH01015018">
    <property type="status" value="NOT_ANNOTATED_CDS"/>
    <property type="molecule type" value="Genomic_DNA"/>
</dbReference>
<feature type="domain" description="WWE" evidence="5">
    <location>
        <begin position="125"/>
        <end position="202"/>
    </location>
</feature>
<protein>
    <recommendedName>
        <fullName evidence="4">Poly [ADP-ribose] polymerase</fullName>
        <shortName evidence="4">PARP</shortName>
        <ecNumber evidence="4">2.4.2.-</ecNumber>
    </recommendedName>
</protein>
<evidence type="ECO:0000313" key="8">
    <source>
        <dbReference type="Proteomes" id="UP000008672"/>
    </source>
</evidence>
<dbReference type="PANTHER" id="PTHR45740:SF6">
    <property type="entry name" value="PROTEIN MONO-ADP-RIBOSYLTRANSFERASE PARP12"/>
    <property type="match status" value="1"/>
</dbReference>
<keyword evidence="4" id="KW-0328">Glycosyltransferase</keyword>
<evidence type="ECO:0000256" key="1">
    <source>
        <dbReference type="ARBA" id="ARBA00004123"/>
    </source>
</evidence>
<dbReference type="Gene3D" id="3.90.228.10">
    <property type="match status" value="1"/>
</dbReference>
<dbReference type="InterPro" id="IPR037197">
    <property type="entry name" value="WWE_dom_sf"/>
</dbReference>
<evidence type="ECO:0000313" key="7">
    <source>
        <dbReference type="Ensembl" id="ENSLACP00000021076.1"/>
    </source>
</evidence>
<dbReference type="EMBL" id="AFYH01015019">
    <property type="status" value="NOT_ANNOTATED_CDS"/>
    <property type="molecule type" value="Genomic_DNA"/>
</dbReference>
<dbReference type="InterPro" id="IPR012317">
    <property type="entry name" value="Poly(ADP-ribose)pol_cat_dom"/>
</dbReference>
<name>H3BGQ5_LATCH</name>
<dbReference type="SUPFAM" id="SSF56399">
    <property type="entry name" value="ADP-ribosylation"/>
    <property type="match status" value="1"/>
</dbReference>
<organism evidence="7 8">
    <name type="scientific">Latimeria chalumnae</name>
    <name type="common">Coelacanth</name>
    <dbReference type="NCBI Taxonomy" id="7897"/>
    <lineage>
        <taxon>Eukaryota</taxon>
        <taxon>Metazoa</taxon>
        <taxon>Chordata</taxon>
        <taxon>Craniata</taxon>
        <taxon>Vertebrata</taxon>
        <taxon>Euteleostomi</taxon>
        <taxon>Coelacanthiformes</taxon>
        <taxon>Coelacanthidae</taxon>
        <taxon>Latimeria</taxon>
    </lineage>
</organism>
<gene>
    <name evidence="7" type="primary">LOC102345622</name>
</gene>
<keyword evidence="4" id="KW-0808">Transferase</keyword>
<dbReference type="PROSITE" id="PS51059">
    <property type="entry name" value="PARP_CATALYTIC"/>
    <property type="match status" value="1"/>
</dbReference>
<reference evidence="8" key="1">
    <citation type="submission" date="2011-08" db="EMBL/GenBank/DDBJ databases">
        <title>The draft genome of Latimeria chalumnae.</title>
        <authorList>
            <person name="Di Palma F."/>
            <person name="Alfoldi J."/>
            <person name="Johnson J."/>
            <person name="Berlin A."/>
            <person name="Gnerre S."/>
            <person name="Jaffe D."/>
            <person name="MacCallum I."/>
            <person name="Young S."/>
            <person name="Walker B.J."/>
            <person name="Lander E."/>
            <person name="Lindblad-Toh K."/>
        </authorList>
    </citation>
    <scope>NUCLEOTIDE SEQUENCE [LARGE SCALE GENOMIC DNA]</scope>
    <source>
        <strain evidence="8">Wild caught</strain>
    </source>
</reference>
<dbReference type="Proteomes" id="UP000008672">
    <property type="component" value="Unassembled WGS sequence"/>
</dbReference>
<dbReference type="Gene3D" id="3.30.720.50">
    <property type="match status" value="1"/>
</dbReference>
<proteinExistence type="inferred from homology"/>
<evidence type="ECO:0000259" key="5">
    <source>
        <dbReference type="PROSITE" id="PS50918"/>
    </source>
</evidence>
<keyword evidence="2" id="KW-0539">Nucleus</keyword>
<dbReference type="PROSITE" id="PS50918">
    <property type="entry name" value="WWE"/>
    <property type="match status" value="1"/>
</dbReference>
<dbReference type="GO" id="GO:0003950">
    <property type="term" value="F:NAD+ poly-ADP-ribosyltransferase activity"/>
    <property type="evidence" value="ECO:0007669"/>
    <property type="project" value="UniProtKB-UniRule"/>
</dbReference>
<dbReference type="Ensembl" id="ENSLACT00000021216.1">
    <property type="protein sequence ID" value="ENSLACP00000021076.1"/>
    <property type="gene ID" value="ENSLACG00000018517.1"/>
</dbReference>
<dbReference type="InParanoid" id="H3BGQ5"/>
<dbReference type="Bgee" id="ENSLACG00000018517">
    <property type="expression patterns" value="Expressed in chordate pharynx"/>
</dbReference>
<dbReference type="eggNOG" id="ENOG502QQXA">
    <property type="taxonomic scope" value="Eukaryota"/>
</dbReference>
<dbReference type="PANTHER" id="PTHR45740">
    <property type="entry name" value="POLY [ADP-RIBOSE] POLYMERASE"/>
    <property type="match status" value="1"/>
</dbReference>
<dbReference type="GO" id="GO:1990404">
    <property type="term" value="F:NAD+-protein mono-ADP-ribosyltransferase activity"/>
    <property type="evidence" value="ECO:0007669"/>
    <property type="project" value="TreeGrafter"/>
</dbReference>
<dbReference type="OMA" id="TWTVKPY"/>
<keyword evidence="8" id="KW-1185">Reference proteome</keyword>
<evidence type="ECO:0000256" key="2">
    <source>
        <dbReference type="ARBA" id="ARBA00023242"/>
    </source>
</evidence>
<reference evidence="7" key="3">
    <citation type="submission" date="2025-09" db="UniProtKB">
        <authorList>
            <consortium name="Ensembl"/>
        </authorList>
    </citation>
    <scope>IDENTIFICATION</scope>
</reference>
<dbReference type="GeneTree" id="ENSGT00940000155368"/>
<keyword evidence="4" id="KW-0520">NAD</keyword>
<sequence length="458" mass="53544">FRDKTAQDSLEEVIDTSWIQQASVNIHENDEILICDSFLLGCCKLGFACPKHHSSYPYHWQLQRKDTNQWISVPDAAQVQLEKLYCNSEKDQAILKAYNSTWTLDFDSMTVQLSNVFHKARRLSNTACSGENPHFPTVWKLYWQEYSHWIEYSEMVASSLEDQIRCMKEILAFSLNGKSYEVDFKKLVQKNTNTGFIRRIRRRPIFRSEQSMRPQLNTLFSLFFSFLFNRTTTSNYILLPDGLLPDFKTWYPPQWKPTVAEDKVLKISVSQSETAYLQIHKLFHKTLPETKAEIVEIFEIINVFLWDKYKRQERHMSHKHEKDKLSIEEHLFHGTKEAVVDSICKMNFDPRVSGRIAFGAGCYFARDASYSHNYASETNEGFRYMFLAKVLLGQKAVGRPEYRHPPPLRPGSSNSDLYDCCVDNLMDPTIFVVFDSCQCYPYYLIKYRTPTDVVDIVS</sequence>
<dbReference type="Pfam" id="PF00644">
    <property type="entry name" value="PARP"/>
    <property type="match status" value="1"/>
</dbReference>
<dbReference type="AlphaFoldDB" id="H3BGQ5"/>
<reference evidence="7" key="2">
    <citation type="submission" date="2025-08" db="UniProtKB">
        <authorList>
            <consortium name="Ensembl"/>
        </authorList>
    </citation>
    <scope>IDENTIFICATION</scope>
</reference>
<dbReference type="EC" id="2.4.2.-" evidence="4"/>
<evidence type="ECO:0000256" key="3">
    <source>
        <dbReference type="ARBA" id="ARBA00024347"/>
    </source>
</evidence>
<dbReference type="GO" id="GO:0005634">
    <property type="term" value="C:nucleus"/>
    <property type="evidence" value="ECO:0007669"/>
    <property type="project" value="UniProtKB-SubCell"/>
</dbReference>
<dbReference type="EMBL" id="AFYH01015016">
    <property type="status" value="NOT_ANNOTATED_CDS"/>
    <property type="molecule type" value="Genomic_DNA"/>
</dbReference>
<dbReference type="Pfam" id="PF02825">
    <property type="entry name" value="WWE"/>
    <property type="match status" value="1"/>
</dbReference>
<dbReference type="EMBL" id="AFYH01015017">
    <property type="status" value="NOT_ANNOTATED_CDS"/>
    <property type="molecule type" value="Genomic_DNA"/>
</dbReference>
<comment type="subcellular location">
    <subcellularLocation>
        <location evidence="1">Nucleus</location>
    </subcellularLocation>
</comment>
<comment type="similarity">
    <text evidence="3">Belongs to the ARTD/PARP family.</text>
</comment>
<dbReference type="InterPro" id="IPR004170">
    <property type="entry name" value="WWE_dom"/>
</dbReference>
<dbReference type="Pfam" id="PF23466">
    <property type="entry name" value="WWE_4"/>
    <property type="match status" value="1"/>
</dbReference>
<dbReference type="InterPro" id="IPR051712">
    <property type="entry name" value="ARTD-AVP"/>
</dbReference>